<comment type="caution">
    <text evidence="1">The sequence shown here is derived from an EMBL/GenBank/DDBJ whole genome shotgun (WGS) entry which is preliminary data.</text>
</comment>
<sequence>MNQKEIKAIKKEVQKESAMNIGYYTTIVGDIINKLGDYFLISVLSELGENIVEQAKNGQNAEAMNIFVTEAVRQMTYSEFKLIAHNFFSYRQENNEIISKAIEPTEELHQNLAAEEALGREKSTKKVSVKELVEWVNELEITDIEWDIDDPELRGLYAEEIPESKKKYESSTIGEALDGFDYGILTGLDYKDRFAADLDDEDYIEPWTAEEGHGHYHIFDVPDDFMVLLDLTEPVQPFYWGRDYKELLNEMNTLSPFGDLTGNRNPSEDGWDRDVDFEKLEEIIEERLRGTMPKGKKLKKNKKIFTPGEFEKIIKETPFYAPLEESEFSSLQYLSDKQLKEVLEYQERQLQDTREGIDQAAYEIVENGADISDIDDWVKDFKVGMSNLRKILSEQLIRSERNQEKAEQNTTRSLKI</sequence>
<reference evidence="1 2" key="1">
    <citation type="journal article" date="2012" name="J. Bacteriol.">
        <title>Genome Sequence of the Bacteriocin-Producing Strain Lactococcus garvieae DCC43.</title>
        <authorList>
            <person name="Gabrielsen C."/>
            <person name="Brede D.A."/>
            <person name="Hernandez P.E."/>
            <person name="Nes I.F."/>
            <person name="Diep D.B."/>
        </authorList>
    </citation>
    <scope>NUCLEOTIDE SEQUENCE [LARGE SCALE GENOMIC DNA]</scope>
    <source>
        <strain evidence="1 2">DCC43</strain>
    </source>
</reference>
<accession>K2PG25</accession>
<evidence type="ECO:0000313" key="1">
    <source>
        <dbReference type="EMBL" id="EKF50420.1"/>
    </source>
</evidence>
<protein>
    <submittedName>
        <fullName evidence="1">Uncharacterized protein</fullName>
    </submittedName>
</protein>
<dbReference type="AlphaFoldDB" id="K2PG25"/>
<proteinExistence type="predicted"/>
<dbReference type="EMBL" id="AMQS01000050">
    <property type="protein sequence ID" value="EKF50420.1"/>
    <property type="molecule type" value="Genomic_DNA"/>
</dbReference>
<gene>
    <name evidence="1" type="ORF">C426_2235</name>
</gene>
<dbReference type="PATRIC" id="fig|1231377.3.peg.2214"/>
<name>K2PG25_9LACT</name>
<evidence type="ECO:0000313" key="2">
    <source>
        <dbReference type="Proteomes" id="UP000006787"/>
    </source>
</evidence>
<dbReference type="Proteomes" id="UP000006787">
    <property type="component" value="Unassembled WGS sequence"/>
</dbReference>
<dbReference type="RefSeq" id="WP_003136894.1">
    <property type="nucleotide sequence ID" value="NZ_AMQS01000050.1"/>
</dbReference>
<organism evidence="1 2">
    <name type="scientific">Lactococcus garvieae DCC43</name>
    <dbReference type="NCBI Taxonomy" id="1231377"/>
    <lineage>
        <taxon>Bacteria</taxon>
        <taxon>Bacillati</taxon>
        <taxon>Bacillota</taxon>
        <taxon>Bacilli</taxon>
        <taxon>Lactobacillales</taxon>
        <taxon>Streptococcaceae</taxon>
        <taxon>Lactococcus</taxon>
    </lineage>
</organism>